<evidence type="ECO:0000256" key="1">
    <source>
        <dbReference type="ARBA" id="ARBA00008306"/>
    </source>
</evidence>
<dbReference type="InterPro" id="IPR037143">
    <property type="entry name" value="4-PPantetheinyl_Trfase_dom_sf"/>
</dbReference>
<dbReference type="PANTHER" id="PTHR16255:SF1">
    <property type="entry name" value="REQUIRED FOR MEIOTIC NUCLEAR DIVISION PROTEIN 1 HOMOLOG"/>
    <property type="match status" value="1"/>
</dbReference>
<dbReference type="Pfam" id="PF02582">
    <property type="entry name" value="DUF155"/>
    <property type="match status" value="1"/>
</dbReference>
<proteinExistence type="inferred from homology"/>
<evidence type="ECO:0000259" key="3">
    <source>
        <dbReference type="Pfam" id="PF01648"/>
    </source>
</evidence>
<dbReference type="GO" id="GO:0005739">
    <property type="term" value="C:mitochondrion"/>
    <property type="evidence" value="ECO:0007669"/>
    <property type="project" value="UniProtKB-ARBA"/>
</dbReference>
<evidence type="ECO:0000313" key="7">
    <source>
        <dbReference type="Proteomes" id="UP001219933"/>
    </source>
</evidence>
<keyword evidence="7" id="KW-1185">Reference proteome</keyword>
<dbReference type="Proteomes" id="UP001219933">
    <property type="component" value="Chromosome 1"/>
</dbReference>
<gene>
    <name evidence="6" type="ORF">MCUN1_000605</name>
</gene>
<sequence length="664" mass="73711">MTTALGVWAVDISAWNRQPYTRAEVGGVASVDTQLAQFDADVEALLPSDAVPQVRRYLRAVDRVRALVARLLPRILASHIQSGVWSDLDFGNESGGRPFIKSPQLGFDYNLSHDGDWVIMAFSQTPGIRVGVDVMEIVLPPYEDSSDTFTETMALALTNSEKDYILEAETEDDVLARLFDAWTYKEAFTKSLGRGLGFDFKSIEFAFWDKHLLRVEGKEEHGYTFTEIALPHGAWHLDDDTKPSQVVVARGPSQQWPEPARKNPINAEEAKMSGILLMWTYDELLSEAWRVSGADVAEDVARPVAQRALIPRIVPVQAYSTRRRDTRQPQPAVLRRSRLPTAKARALALASHAIRAQISEGAPSPVLSSAHVPSAELPEAVAFATAASLDLAALVSSGKLPQGWRWMEDQVMLYVPTWQHDGSSGDIFVFRSGGYVTWGLTPAASRAFYHSVIRASACEKDVYEQAGDEAMEYVELYGESTRVAGDLIVLGREESNGDEQAESWLALQARLAFSQGLIASARLSAQEITLARYLDSIGPIPAQLEAGGKVPLKRREVITKLGTLLRLRQRANLDRDNFIDDPELYWENEYLESLYRSVCRSLDMAPRFGALNEKLNHCENLLGVLRALLTEASSHRMELIIIYLIAFEAGLALISHGYVPWPSL</sequence>
<dbReference type="GO" id="GO:0070131">
    <property type="term" value="P:positive regulation of mitochondrial translation"/>
    <property type="evidence" value="ECO:0007669"/>
    <property type="project" value="TreeGrafter"/>
</dbReference>
<dbReference type="InterPro" id="IPR008278">
    <property type="entry name" value="4-PPantetheinyl_Trfase_dom"/>
</dbReference>
<feature type="domain" description="DUF155" evidence="4">
    <location>
        <begin position="427"/>
        <end position="612"/>
    </location>
</feature>
<dbReference type="Gene3D" id="3.90.470.20">
    <property type="entry name" value="4'-phosphopantetheinyl transferase domain"/>
    <property type="match status" value="2"/>
</dbReference>
<dbReference type="GO" id="GO:0000287">
    <property type="term" value="F:magnesium ion binding"/>
    <property type="evidence" value="ECO:0007669"/>
    <property type="project" value="InterPro"/>
</dbReference>
<evidence type="ECO:0000259" key="4">
    <source>
        <dbReference type="Pfam" id="PF02582"/>
    </source>
</evidence>
<dbReference type="SUPFAM" id="SSF56214">
    <property type="entry name" value="4'-phosphopantetheinyl transferase"/>
    <property type="match status" value="2"/>
</dbReference>
<evidence type="ECO:0000259" key="5">
    <source>
        <dbReference type="Pfam" id="PF22624"/>
    </source>
</evidence>
<dbReference type="InterPro" id="IPR003734">
    <property type="entry name" value="DUF155"/>
</dbReference>
<dbReference type="PANTHER" id="PTHR16255">
    <property type="entry name" value="REQUIRED FOR MEIOTIC NUCLEAR DIVISION PROTEIN 1 HOMOLOG"/>
    <property type="match status" value="1"/>
</dbReference>
<comment type="similarity">
    <text evidence="1">Belongs to the RMD1/sif2 family.</text>
</comment>
<evidence type="ECO:0008006" key="8">
    <source>
        <dbReference type="Google" id="ProtNLM"/>
    </source>
</evidence>
<organism evidence="6 7">
    <name type="scientific">Malassezia cuniculi</name>
    <dbReference type="NCBI Taxonomy" id="948313"/>
    <lineage>
        <taxon>Eukaryota</taxon>
        <taxon>Fungi</taxon>
        <taxon>Dikarya</taxon>
        <taxon>Basidiomycota</taxon>
        <taxon>Ustilaginomycotina</taxon>
        <taxon>Malasseziomycetes</taxon>
        <taxon>Malasseziales</taxon>
        <taxon>Malasseziaceae</taxon>
        <taxon>Malassezia</taxon>
    </lineage>
</organism>
<evidence type="ECO:0000313" key="6">
    <source>
        <dbReference type="EMBL" id="WFD33788.1"/>
    </source>
</evidence>
<dbReference type="InterPro" id="IPR055066">
    <property type="entry name" value="AASDHPPT_N"/>
</dbReference>
<dbReference type="InterPro" id="IPR051624">
    <property type="entry name" value="RMD1/Sad1-interacting"/>
</dbReference>
<feature type="domain" description="4'-phosphopantetheinyl transferase" evidence="3">
    <location>
        <begin position="129"/>
        <end position="216"/>
    </location>
</feature>
<dbReference type="EMBL" id="CP119877">
    <property type="protein sequence ID" value="WFD33788.1"/>
    <property type="molecule type" value="Genomic_DNA"/>
</dbReference>
<feature type="domain" description="4'-phosphopantetheinyl transferase N-terminal" evidence="5">
    <location>
        <begin position="44"/>
        <end position="122"/>
    </location>
</feature>
<dbReference type="AlphaFoldDB" id="A0AAF0EW69"/>
<keyword evidence="2" id="KW-0808">Transferase</keyword>
<name>A0AAF0EW69_9BASI</name>
<reference evidence="6" key="1">
    <citation type="submission" date="2023-03" db="EMBL/GenBank/DDBJ databases">
        <title>Mating type loci evolution in Malassezia.</title>
        <authorList>
            <person name="Coelho M.A."/>
        </authorList>
    </citation>
    <scope>NUCLEOTIDE SEQUENCE</scope>
    <source>
        <strain evidence="6">CBS 11721</strain>
    </source>
</reference>
<evidence type="ECO:0000256" key="2">
    <source>
        <dbReference type="ARBA" id="ARBA00022679"/>
    </source>
</evidence>
<accession>A0AAF0EW69</accession>
<dbReference type="GO" id="GO:0008897">
    <property type="term" value="F:holo-[acyl-carrier-protein] synthase activity"/>
    <property type="evidence" value="ECO:0007669"/>
    <property type="project" value="InterPro"/>
</dbReference>
<protein>
    <recommendedName>
        <fullName evidence="8">DUF155 domain-containing protein</fullName>
    </recommendedName>
</protein>
<dbReference type="Pfam" id="PF22624">
    <property type="entry name" value="AASDHPPT_N"/>
    <property type="match status" value="1"/>
</dbReference>
<dbReference type="Pfam" id="PF01648">
    <property type="entry name" value="ACPS"/>
    <property type="match status" value="1"/>
</dbReference>